<dbReference type="EMBL" id="ADCP02000001">
    <property type="protein sequence ID" value="EFV42996.1"/>
    <property type="molecule type" value="Genomic_DNA"/>
</dbReference>
<protein>
    <recommendedName>
        <fullName evidence="3">STAS domain-containing protein</fullName>
    </recommendedName>
</protein>
<reference evidence="1 2" key="1">
    <citation type="submission" date="2010-10" db="EMBL/GenBank/DDBJ databases">
        <authorList>
            <consortium name="The Broad Institute Genome Sequencing Platform"/>
            <person name="Ward D."/>
            <person name="Earl A."/>
            <person name="Feldgarden M."/>
            <person name="Young S.K."/>
            <person name="Gargeya S."/>
            <person name="Zeng Q."/>
            <person name="Alvarado L."/>
            <person name="Berlin A."/>
            <person name="Bochicchio J."/>
            <person name="Chapman S.B."/>
            <person name="Chen Z."/>
            <person name="Freedman E."/>
            <person name="Gellesch M."/>
            <person name="Goldberg J."/>
            <person name="Griggs A."/>
            <person name="Gujja S."/>
            <person name="Heilman E."/>
            <person name="Heiman D."/>
            <person name="Howarth C."/>
            <person name="Mehta T."/>
            <person name="Neiman D."/>
            <person name="Pearson M."/>
            <person name="Roberts A."/>
            <person name="Saif S."/>
            <person name="Shea T."/>
            <person name="Shenoy N."/>
            <person name="Sisk P."/>
            <person name="Stolte C."/>
            <person name="Sykes S."/>
            <person name="White J."/>
            <person name="Yandava C."/>
            <person name="Allen-Vercoe E."/>
            <person name="Sibley C."/>
            <person name="Ambrose C.E."/>
            <person name="Strauss J."/>
            <person name="Daigneault M."/>
            <person name="Haas B."/>
            <person name="Nusbaum C."/>
            <person name="Birren B."/>
        </authorList>
    </citation>
    <scope>NUCLEOTIDE SEQUENCE [LARGE SCALE GENOMIC DNA]</scope>
    <source>
        <strain evidence="1 2">3_1_6</strain>
    </source>
</reference>
<dbReference type="eggNOG" id="ENOG5033NP9">
    <property type="taxonomic scope" value="Bacteria"/>
</dbReference>
<dbReference type="AlphaFoldDB" id="E5YAI4"/>
<name>E5YAI4_BILW3</name>
<reference evidence="1 2" key="2">
    <citation type="submission" date="2013-04" db="EMBL/GenBank/DDBJ databases">
        <title>The Genome Sequence of Bilophila wadsworthia 3_1_6.</title>
        <authorList>
            <consortium name="The Broad Institute Genomics Platform"/>
            <person name="Earl A."/>
            <person name="Ward D."/>
            <person name="Feldgarden M."/>
            <person name="Gevers D."/>
            <person name="Sibley C."/>
            <person name="Strauss J."/>
            <person name="Allen-Vercoe E."/>
            <person name="Walker B."/>
            <person name="Young S."/>
            <person name="Zeng Q."/>
            <person name="Gargeya S."/>
            <person name="Fitzgerald M."/>
            <person name="Haas B."/>
            <person name="Abouelleil A."/>
            <person name="Allen A.W."/>
            <person name="Alvarado L."/>
            <person name="Arachchi H.M."/>
            <person name="Berlin A.M."/>
            <person name="Chapman S.B."/>
            <person name="Gainer-Dewar J."/>
            <person name="Goldberg J."/>
            <person name="Griggs A."/>
            <person name="Gujja S."/>
            <person name="Hansen M."/>
            <person name="Howarth C."/>
            <person name="Imamovic A."/>
            <person name="Ireland A."/>
            <person name="Larimer J."/>
            <person name="McCowan C."/>
            <person name="Murphy C."/>
            <person name="Pearson M."/>
            <person name="Poon T.W."/>
            <person name="Priest M."/>
            <person name="Roberts A."/>
            <person name="Saif S."/>
            <person name="Shea T."/>
            <person name="Sisk P."/>
            <person name="Sykes S."/>
            <person name="Wortman J."/>
            <person name="Nusbaum C."/>
            <person name="Birren B."/>
        </authorList>
    </citation>
    <scope>NUCLEOTIDE SEQUENCE [LARGE SCALE GENOMIC DNA]</scope>
    <source>
        <strain evidence="1 2">3_1_6</strain>
    </source>
</reference>
<sequence length="139" mass="15238">MSTDFQMNYHHNKDNLHVKMQGIFDGNSAHELLNLFLREYRCGGRVFVDTAGVSEVLPFGSKVLQARLCQTPVPASQLFFKGENGFNMAPSGSRVLIVPPRKKKSGCCGKCAHCTCHGEHGHGHGHGGCACRGEHNHDH</sequence>
<dbReference type="OrthoDB" id="5459827at2"/>
<dbReference type="STRING" id="563192.HMPREF0179_03205"/>
<evidence type="ECO:0000313" key="2">
    <source>
        <dbReference type="Proteomes" id="UP000006034"/>
    </source>
</evidence>
<dbReference type="RefSeq" id="WP_005029761.1">
    <property type="nucleotide sequence ID" value="NZ_KE150238.1"/>
</dbReference>
<organism evidence="1 2">
    <name type="scientific">Bilophila wadsworthia (strain 3_1_6)</name>
    <dbReference type="NCBI Taxonomy" id="563192"/>
    <lineage>
        <taxon>Bacteria</taxon>
        <taxon>Pseudomonadati</taxon>
        <taxon>Thermodesulfobacteriota</taxon>
        <taxon>Desulfovibrionia</taxon>
        <taxon>Desulfovibrionales</taxon>
        <taxon>Desulfovibrionaceae</taxon>
        <taxon>Bilophila</taxon>
    </lineage>
</organism>
<evidence type="ECO:0000313" key="1">
    <source>
        <dbReference type="EMBL" id="EFV42996.1"/>
    </source>
</evidence>
<keyword evidence="2" id="KW-1185">Reference proteome</keyword>
<dbReference type="GeneID" id="78084339"/>
<accession>E5YAI4</accession>
<proteinExistence type="predicted"/>
<gene>
    <name evidence="1" type="ORF">HMPREF0179_03205</name>
</gene>
<dbReference type="Proteomes" id="UP000006034">
    <property type="component" value="Unassembled WGS sequence"/>
</dbReference>
<dbReference type="HOGENOM" id="CLU_1841246_0_0_7"/>
<comment type="caution">
    <text evidence="1">The sequence shown here is derived from an EMBL/GenBank/DDBJ whole genome shotgun (WGS) entry which is preliminary data.</text>
</comment>
<evidence type="ECO:0008006" key="3">
    <source>
        <dbReference type="Google" id="ProtNLM"/>
    </source>
</evidence>